<feature type="binding site" evidence="6">
    <location>
        <position position="79"/>
    </location>
    <ligand>
        <name>S-adenosyl-L-methionine</name>
        <dbReference type="ChEBI" id="CHEBI:59789"/>
    </ligand>
</feature>
<name>A0A0B4S0U0_9FIRM</name>
<dbReference type="Gene3D" id="1.10.150.170">
    <property type="entry name" value="Putative methyltransferase TM0872, insert domain"/>
    <property type="match status" value="1"/>
</dbReference>
<feature type="binding site" evidence="6">
    <location>
        <position position="52"/>
    </location>
    <ligand>
        <name>S-adenosyl-L-methionine</name>
        <dbReference type="ChEBI" id="CHEBI:59789"/>
    </ligand>
</feature>
<keyword evidence="3 6" id="KW-0489">Methyltransferase</keyword>
<dbReference type="KEGG" id="pmic:NW74_02250"/>
<comment type="similarity">
    <text evidence="1 6">Belongs to the methyltransferase superfamily. RsmH family.</text>
</comment>
<dbReference type="EC" id="2.1.1.199" evidence="6"/>
<comment type="function">
    <text evidence="6">Specifically methylates the N4 position of cytidine in position 1402 (C1402) of 16S rRNA.</text>
</comment>
<evidence type="ECO:0000256" key="2">
    <source>
        <dbReference type="ARBA" id="ARBA00022552"/>
    </source>
</evidence>
<dbReference type="SUPFAM" id="SSF81799">
    <property type="entry name" value="Putative methyltransferase TM0872, insert domain"/>
    <property type="match status" value="1"/>
</dbReference>
<dbReference type="RefSeq" id="WP_041953650.1">
    <property type="nucleotide sequence ID" value="NZ_CP009761.1"/>
</dbReference>
<dbReference type="CDD" id="cd02440">
    <property type="entry name" value="AdoMet_MTases"/>
    <property type="match status" value="1"/>
</dbReference>
<reference evidence="8 9" key="1">
    <citation type="submission" date="2014-10" db="EMBL/GenBank/DDBJ databases">
        <title>Complete genome sequence of Parvimonas micra KCOM 1535 (= ChDC B708).</title>
        <authorList>
            <person name="Kook J.-K."/>
            <person name="Park S.-N."/>
            <person name="Lim Y.K."/>
            <person name="Roh H."/>
        </authorList>
    </citation>
    <scope>NUCLEOTIDE SEQUENCE [LARGE SCALE GENOMIC DNA]</scope>
    <source>
        <strain evidence="9">KCOM 1535 / ChDC B708</strain>
    </source>
</reference>
<dbReference type="SUPFAM" id="SSF53335">
    <property type="entry name" value="S-adenosyl-L-methionine-dependent methyltransferases"/>
    <property type="match status" value="1"/>
</dbReference>
<keyword evidence="9" id="KW-1185">Reference proteome</keyword>
<keyword evidence="4 6" id="KW-0808">Transferase</keyword>
<evidence type="ECO:0000256" key="7">
    <source>
        <dbReference type="SAM" id="MobiDB-lite"/>
    </source>
</evidence>
<dbReference type="InterPro" id="IPR029063">
    <property type="entry name" value="SAM-dependent_MTases_sf"/>
</dbReference>
<feature type="binding site" evidence="6">
    <location>
        <position position="107"/>
    </location>
    <ligand>
        <name>S-adenosyl-L-methionine</name>
        <dbReference type="ChEBI" id="CHEBI:59789"/>
    </ligand>
</feature>
<evidence type="ECO:0000256" key="1">
    <source>
        <dbReference type="ARBA" id="ARBA00010396"/>
    </source>
</evidence>
<gene>
    <name evidence="6" type="primary">rsmH</name>
    <name evidence="8" type="ORF">NW74_02250</name>
</gene>
<keyword evidence="5 6" id="KW-0949">S-adenosyl-L-methionine</keyword>
<dbReference type="OrthoDB" id="9806637at2"/>
<evidence type="ECO:0000256" key="5">
    <source>
        <dbReference type="ARBA" id="ARBA00022691"/>
    </source>
</evidence>
<dbReference type="STRING" id="33033.NW74_02250"/>
<evidence type="ECO:0000256" key="6">
    <source>
        <dbReference type="HAMAP-Rule" id="MF_01007"/>
    </source>
</evidence>
<dbReference type="PIRSF" id="PIRSF004486">
    <property type="entry name" value="MraW"/>
    <property type="match status" value="1"/>
</dbReference>
<proteinExistence type="inferred from homology"/>
<dbReference type="NCBIfam" id="TIGR00006">
    <property type="entry name" value="16S rRNA (cytosine(1402)-N(4))-methyltransferase RsmH"/>
    <property type="match status" value="1"/>
</dbReference>
<evidence type="ECO:0000313" key="9">
    <source>
        <dbReference type="Proteomes" id="UP000031386"/>
    </source>
</evidence>
<keyword evidence="2 6" id="KW-0698">rRNA processing</keyword>
<dbReference type="HAMAP" id="MF_01007">
    <property type="entry name" value="16SrRNA_methyltr_H"/>
    <property type="match status" value="1"/>
</dbReference>
<dbReference type="GO" id="GO:0070475">
    <property type="term" value="P:rRNA base methylation"/>
    <property type="evidence" value="ECO:0007669"/>
    <property type="project" value="UniProtKB-UniRule"/>
</dbReference>
<protein>
    <recommendedName>
        <fullName evidence="6">Ribosomal RNA small subunit methyltransferase H</fullName>
        <ecNumber evidence="6">2.1.1.199</ecNumber>
    </recommendedName>
    <alternativeName>
        <fullName evidence="6">16S rRNA m(4)C1402 methyltransferase</fullName>
    </alternativeName>
    <alternativeName>
        <fullName evidence="6">rRNA (cytosine-N(4)-)-methyltransferase RsmH</fullName>
    </alternativeName>
</protein>
<dbReference type="EMBL" id="CP009761">
    <property type="protein sequence ID" value="AIZ36256.1"/>
    <property type="molecule type" value="Genomic_DNA"/>
</dbReference>
<evidence type="ECO:0000313" key="8">
    <source>
        <dbReference type="EMBL" id="AIZ36256.1"/>
    </source>
</evidence>
<sequence>MEFNHIPIMLNEVIDNLNIKPNGIYVDLTVGGAGHSTEILRRIKNGKLICVDQDEEALSVARDRLLKISDNVLFYKSNFENFKEILDYFGIDKVDGVLLDIGVSSYQIDNGQRGFSYMIDAPLDMRMDRDLKKSAFDVVNYYNSEDLEYIFYNYGEEKWTKRIVEFIVNYRKEKLIETTFELVDIIERAIPKAVRAKGGHPAKRVFQAIRIEVNRELEVIRKVIPDIVERLNKNGRLCVITFHSLEDRIVKDSFKELARGCICPKELYVCVCNNKPKIKILTKKPLVPSEEEMNRNPRSKSSKLRICSKI</sequence>
<feature type="compositionally biased region" description="Basic residues" evidence="7">
    <location>
        <begin position="297"/>
        <end position="310"/>
    </location>
</feature>
<dbReference type="Gene3D" id="3.40.50.150">
    <property type="entry name" value="Vaccinia Virus protein VP39"/>
    <property type="match status" value="1"/>
</dbReference>
<feature type="region of interest" description="Disordered" evidence="7">
    <location>
        <begin position="289"/>
        <end position="310"/>
    </location>
</feature>
<dbReference type="InterPro" id="IPR002903">
    <property type="entry name" value="RsmH"/>
</dbReference>
<dbReference type="PANTHER" id="PTHR11265">
    <property type="entry name" value="S-ADENOSYL-METHYLTRANSFERASE MRAW"/>
    <property type="match status" value="1"/>
</dbReference>
<dbReference type="GO" id="GO:0071424">
    <property type="term" value="F:rRNA (cytosine-N4-)-methyltransferase activity"/>
    <property type="evidence" value="ECO:0007669"/>
    <property type="project" value="UniProtKB-UniRule"/>
</dbReference>
<evidence type="ECO:0000256" key="3">
    <source>
        <dbReference type="ARBA" id="ARBA00022603"/>
    </source>
</evidence>
<dbReference type="AlphaFoldDB" id="A0A0B4S0U0"/>
<keyword evidence="6" id="KW-0963">Cytoplasm</keyword>
<dbReference type="Pfam" id="PF01795">
    <property type="entry name" value="Methyltransf_5"/>
    <property type="match status" value="1"/>
</dbReference>
<organism evidence="8 9">
    <name type="scientific">Parvimonas micra</name>
    <dbReference type="NCBI Taxonomy" id="33033"/>
    <lineage>
        <taxon>Bacteria</taxon>
        <taxon>Bacillati</taxon>
        <taxon>Bacillota</taxon>
        <taxon>Tissierellia</taxon>
        <taxon>Tissierellales</taxon>
        <taxon>Peptoniphilaceae</taxon>
        <taxon>Parvimonas</taxon>
    </lineage>
</organism>
<feature type="binding site" evidence="6">
    <location>
        <begin position="33"/>
        <end position="35"/>
    </location>
    <ligand>
        <name>S-adenosyl-L-methionine</name>
        <dbReference type="ChEBI" id="CHEBI:59789"/>
    </ligand>
</feature>
<feature type="binding site" evidence="6">
    <location>
        <position position="100"/>
    </location>
    <ligand>
        <name>S-adenosyl-L-methionine</name>
        <dbReference type="ChEBI" id="CHEBI:59789"/>
    </ligand>
</feature>
<dbReference type="InterPro" id="IPR023397">
    <property type="entry name" value="SAM-dep_MeTrfase_MraW_recog"/>
</dbReference>
<dbReference type="PANTHER" id="PTHR11265:SF0">
    <property type="entry name" value="12S RRNA N4-METHYLCYTIDINE METHYLTRANSFERASE"/>
    <property type="match status" value="1"/>
</dbReference>
<accession>A0A0B4S0U0</accession>
<comment type="subcellular location">
    <subcellularLocation>
        <location evidence="6">Cytoplasm</location>
    </subcellularLocation>
</comment>
<evidence type="ECO:0000256" key="4">
    <source>
        <dbReference type="ARBA" id="ARBA00022679"/>
    </source>
</evidence>
<dbReference type="Proteomes" id="UP000031386">
    <property type="component" value="Chromosome"/>
</dbReference>
<comment type="catalytic activity">
    <reaction evidence="6">
        <text>cytidine(1402) in 16S rRNA + S-adenosyl-L-methionine = N(4)-methylcytidine(1402) in 16S rRNA + S-adenosyl-L-homocysteine + H(+)</text>
        <dbReference type="Rhea" id="RHEA:42928"/>
        <dbReference type="Rhea" id="RHEA-COMP:10286"/>
        <dbReference type="Rhea" id="RHEA-COMP:10287"/>
        <dbReference type="ChEBI" id="CHEBI:15378"/>
        <dbReference type="ChEBI" id="CHEBI:57856"/>
        <dbReference type="ChEBI" id="CHEBI:59789"/>
        <dbReference type="ChEBI" id="CHEBI:74506"/>
        <dbReference type="ChEBI" id="CHEBI:82748"/>
        <dbReference type="EC" id="2.1.1.199"/>
    </reaction>
</comment>
<dbReference type="GO" id="GO:0005737">
    <property type="term" value="C:cytoplasm"/>
    <property type="evidence" value="ECO:0007669"/>
    <property type="project" value="UniProtKB-SubCell"/>
</dbReference>